<sequence length="1021" mass="111537">MIYFFQTHIRPNGRRLASCCLWIAWMMAICQVAAAQSLSQKAQVADQLKELRQGGKLLYISFLPSQENTRLLIAASKRYHLQTAVFWMSRGEGMPNYNGPEKGIDLGVIHVAEMENAAKLAGFKPFVSSCKDLGARDTASINATLATDRLIIDLATVIRKYRPDILIARHEVADSMHPAANGFNRWMDSVTAMACEVASGRLSAALQKSLPAFTVPCRLADIPVTGKGQSPWQARPVAADTSDAADTLLALTSAAPRQNLTRALNLDTATSLQINTTGADPVNGLSFTRLAIKSQLSYRSVYPDSLLNNPGLMLPVEYPALYGKPGGQRVIRLWRLPDDFQDNSGKSSALSGALSSAQALQSWLDEGAFVNQDQGAPKDALQPGLWPRLNEALRQKGFEKYNASNLQQLRLVIDSLHDLIQSGRADSLITPVIASCLKDLPRMQNSPVAYWPDMLWIEDRLRGIEKYMAGLSLKATTDQPYGILGQNFHLRIRAALNGRLPLNAAALLWVQVPGLTGRLNIPSGPDASFNRHEQSVLDTSLHLPLLQEAYQPFWLNKSLNSDGSYQIDSVMQGRLSDTASYHVLACVLFQGDTLYYEVPVMYRNFDRMAGEEVQPFYTKEPLLVTLTPTVVLTSVLRNRQGTGQKFMHMEVQTLFDDTTQVALFKIRQVGITAVVNGQKINSDTASMIYQEAELLTPQKGARQKLSTFLSPKVIALLNPRTPILKPTVLLKLPEGVQGFASNIKTVGYPYQPARIYNYHSQSIVVKDTIHTTGSHLLYVNGLQGDAFENAFEQLGYEVQSPGFARLAALADETDLTSGYVPTVITDSLRKLDCIVLSGAAEALPTDSVTLNGLKYLLSAYLKEGGRILNLDPDPVLQQVLPVAEKLSHHMLIAGDQIAGQMKKGLDSLPAVLNSPNQVAATFFTRWEGVLSRAGVYKNTVTSAAATSSPFWLSVRSNAVLSPLTISQLPGTVTAGDGGVLPKKAKGTEVNCFLELTVPLSNGRPDAYKLLANLISKPGVTH</sequence>
<dbReference type="Proteomes" id="UP000199041">
    <property type="component" value="Unassembled WGS sequence"/>
</dbReference>
<gene>
    <name evidence="2" type="ORF">SAMN05192529_106128</name>
</gene>
<protein>
    <recommendedName>
        <fullName evidence="4">GlcNAc-PI de-N-acetylase</fullName>
    </recommendedName>
</protein>
<evidence type="ECO:0000313" key="3">
    <source>
        <dbReference type="Proteomes" id="UP000199041"/>
    </source>
</evidence>
<name>A0A1H3XUN3_9BACT</name>
<evidence type="ECO:0008006" key="4">
    <source>
        <dbReference type="Google" id="ProtNLM"/>
    </source>
</evidence>
<accession>A0A1H3XUN3</accession>
<feature type="chain" id="PRO_5011644904" description="GlcNAc-PI de-N-acetylase" evidence="1">
    <location>
        <begin position="35"/>
        <end position="1021"/>
    </location>
</feature>
<dbReference type="Gene3D" id="3.40.50.10320">
    <property type="entry name" value="LmbE-like"/>
    <property type="match status" value="1"/>
</dbReference>
<dbReference type="STRING" id="551991.SAMN05192529_106128"/>
<evidence type="ECO:0000256" key="1">
    <source>
        <dbReference type="SAM" id="SignalP"/>
    </source>
</evidence>
<reference evidence="2 3" key="1">
    <citation type="submission" date="2016-10" db="EMBL/GenBank/DDBJ databases">
        <authorList>
            <person name="de Groot N.N."/>
        </authorList>
    </citation>
    <scope>NUCLEOTIDE SEQUENCE [LARGE SCALE GENOMIC DNA]</scope>
    <source>
        <strain evidence="2 3">Vu-144</strain>
    </source>
</reference>
<dbReference type="RefSeq" id="WP_091395728.1">
    <property type="nucleotide sequence ID" value="NZ_FNQY01000006.1"/>
</dbReference>
<evidence type="ECO:0000313" key="2">
    <source>
        <dbReference type="EMBL" id="SEA02940.1"/>
    </source>
</evidence>
<dbReference type="InterPro" id="IPR024078">
    <property type="entry name" value="LmbE-like_dom_sf"/>
</dbReference>
<dbReference type="SUPFAM" id="SSF102588">
    <property type="entry name" value="LmbE-like"/>
    <property type="match status" value="1"/>
</dbReference>
<dbReference type="OrthoDB" id="3514174at2"/>
<proteinExistence type="predicted"/>
<keyword evidence="3" id="KW-1185">Reference proteome</keyword>
<feature type="signal peptide" evidence="1">
    <location>
        <begin position="1"/>
        <end position="34"/>
    </location>
</feature>
<keyword evidence="1" id="KW-0732">Signal</keyword>
<organism evidence="2 3">
    <name type="scientific">Arachidicoccus rhizosphaerae</name>
    <dbReference type="NCBI Taxonomy" id="551991"/>
    <lineage>
        <taxon>Bacteria</taxon>
        <taxon>Pseudomonadati</taxon>
        <taxon>Bacteroidota</taxon>
        <taxon>Chitinophagia</taxon>
        <taxon>Chitinophagales</taxon>
        <taxon>Chitinophagaceae</taxon>
        <taxon>Arachidicoccus</taxon>
    </lineage>
</organism>
<dbReference type="AlphaFoldDB" id="A0A1H3XUN3"/>
<dbReference type="EMBL" id="FNQY01000006">
    <property type="protein sequence ID" value="SEA02940.1"/>
    <property type="molecule type" value="Genomic_DNA"/>
</dbReference>